<feature type="domain" description="TLDc" evidence="1">
    <location>
        <begin position="180"/>
        <end position="361"/>
    </location>
</feature>
<proteinExistence type="predicted"/>
<keyword evidence="3" id="KW-1185">Reference proteome</keyword>
<dbReference type="SMART" id="SM00584">
    <property type="entry name" value="TLDc"/>
    <property type="match status" value="1"/>
</dbReference>
<organism evidence="2 3">
    <name type="scientific">Paragonimus skrjabini miyazakii</name>
    <dbReference type="NCBI Taxonomy" id="59628"/>
    <lineage>
        <taxon>Eukaryota</taxon>
        <taxon>Metazoa</taxon>
        <taxon>Spiralia</taxon>
        <taxon>Lophotrochozoa</taxon>
        <taxon>Platyhelminthes</taxon>
        <taxon>Trematoda</taxon>
        <taxon>Digenea</taxon>
        <taxon>Plagiorchiida</taxon>
        <taxon>Troglotremata</taxon>
        <taxon>Troglotrematidae</taxon>
        <taxon>Paragonimus</taxon>
    </lineage>
</organism>
<evidence type="ECO:0000313" key="2">
    <source>
        <dbReference type="EMBL" id="KAF7250749.1"/>
    </source>
</evidence>
<name>A0A8S9YNB1_9TREM</name>
<evidence type="ECO:0000259" key="1">
    <source>
        <dbReference type="PROSITE" id="PS51886"/>
    </source>
</evidence>
<dbReference type="PROSITE" id="PS51886">
    <property type="entry name" value="TLDC"/>
    <property type="match status" value="1"/>
</dbReference>
<sequence length="434" mass="48482">MGNVESEKVAQKSDISVHRGVRTEEPSDLVIHENDFLVKFEPVKLQSLGKSIWMRCSKSGVFSLRDYESLVQELNHGSNHLKFFVKLATDSQTAETEPMFSVLSLWFSFGKSFTDQMHRAIFGNLISSLADVTSVDTIAARLSTLFTDVADDLAKIVSHVLKATNPPLLLDFSVSSGFSTLLTEEMLWLLSVILSSPFKRPNRTRLVDSAPLEIEQLAHLCQLYDSKSHGFSFTRIKELAFEYDGPIIMFLQAENYLFCLSSDEGLKDSMKTYGSVDSKLFQIFPEFTKLVSGRSAKLAGPGVEVGIIYSNFTAKTTRRGLLIGHQPIASPVIDVNEGFTELRLTGGPPLKLVAVEIWAAGLTDQLSKLRAQKAWELQQVNKEKNRRFKLEEDWRNSDDRRLLAIGGVNVYHSAEIEGREAELSSGLHNASKQQ</sequence>
<dbReference type="Proteomes" id="UP000822476">
    <property type="component" value="Unassembled WGS sequence"/>
</dbReference>
<protein>
    <recommendedName>
        <fullName evidence="1">TLDc domain-containing protein</fullName>
    </recommendedName>
</protein>
<dbReference type="Pfam" id="PF07534">
    <property type="entry name" value="TLD"/>
    <property type="match status" value="1"/>
</dbReference>
<dbReference type="InterPro" id="IPR006571">
    <property type="entry name" value="TLDc_dom"/>
</dbReference>
<dbReference type="AlphaFoldDB" id="A0A8S9YNB1"/>
<dbReference type="EMBL" id="JTDE01005139">
    <property type="protein sequence ID" value="KAF7250749.1"/>
    <property type="molecule type" value="Genomic_DNA"/>
</dbReference>
<evidence type="ECO:0000313" key="3">
    <source>
        <dbReference type="Proteomes" id="UP000822476"/>
    </source>
</evidence>
<reference evidence="2" key="1">
    <citation type="submission" date="2019-07" db="EMBL/GenBank/DDBJ databases">
        <title>Annotation for the trematode Paragonimus miyazaki's.</title>
        <authorList>
            <person name="Choi Y.-J."/>
        </authorList>
    </citation>
    <scope>NUCLEOTIDE SEQUENCE</scope>
    <source>
        <strain evidence="2">Japan</strain>
    </source>
</reference>
<comment type="caution">
    <text evidence="2">The sequence shown here is derived from an EMBL/GenBank/DDBJ whole genome shotgun (WGS) entry which is preliminary data.</text>
</comment>
<dbReference type="OrthoDB" id="289228at2759"/>
<gene>
    <name evidence="2" type="ORF">EG68_08484</name>
</gene>
<accession>A0A8S9YNB1</accession>